<dbReference type="EMBL" id="CP000553">
    <property type="protein sequence ID" value="ABM76662.1"/>
    <property type="molecule type" value="Genomic_DNA"/>
</dbReference>
<dbReference type="HOGENOM" id="CLU_007383_14_0_3"/>
<dbReference type="InterPro" id="IPR036291">
    <property type="entry name" value="NAD(P)-bd_dom_sf"/>
</dbReference>
<comment type="cofactor">
    <cofactor evidence="1">
        <name>NADP(+)</name>
        <dbReference type="ChEBI" id="CHEBI:58349"/>
    </cofactor>
</comment>
<organism evidence="6 7">
    <name type="scientific">Prochlorococcus marinus (strain NATL1A)</name>
    <dbReference type="NCBI Taxonomy" id="167555"/>
    <lineage>
        <taxon>Bacteria</taxon>
        <taxon>Bacillati</taxon>
        <taxon>Cyanobacteriota</taxon>
        <taxon>Cyanophyceae</taxon>
        <taxon>Synechococcales</taxon>
        <taxon>Prochlorococcaceae</taxon>
        <taxon>Prochlorococcus</taxon>
    </lineage>
</organism>
<comment type="similarity">
    <text evidence="2">Belongs to the NAD(P)-dependent epimerase/dehydratase family. GDP-mannose 4,6-dehydratase subfamily.</text>
</comment>
<dbReference type="PANTHER" id="PTHR43715">
    <property type="entry name" value="GDP-MANNOSE 4,6-DEHYDRATASE"/>
    <property type="match status" value="1"/>
</dbReference>
<evidence type="ECO:0000256" key="4">
    <source>
        <dbReference type="ARBA" id="ARBA00023239"/>
    </source>
</evidence>
<dbReference type="Proteomes" id="UP000002592">
    <property type="component" value="Chromosome"/>
</dbReference>
<evidence type="ECO:0000256" key="3">
    <source>
        <dbReference type="ARBA" id="ARBA00011989"/>
    </source>
</evidence>
<reference evidence="7" key="1">
    <citation type="journal article" date="2007" name="PLoS Genet.">
        <title>Patterns and implications of gene gain and loss in the evolution of Prochlorococcus.</title>
        <authorList>
            <person name="Kettler G.C."/>
            <person name="Martiny A.C."/>
            <person name="Huang K."/>
            <person name="Zucker J."/>
            <person name="Coleman M.L."/>
            <person name="Rodrigue S."/>
            <person name="Chen F."/>
            <person name="Lapidus A."/>
            <person name="Ferriera S."/>
            <person name="Johnson J."/>
            <person name="Steglich C."/>
            <person name="Church G.M."/>
            <person name="Richardson P."/>
            <person name="Chisholm S.W."/>
        </authorList>
    </citation>
    <scope>NUCLEOTIDE SEQUENCE [LARGE SCALE GENOMIC DNA]</scope>
    <source>
        <strain evidence="7">NATL1A</strain>
    </source>
</reference>
<dbReference type="GO" id="GO:0042351">
    <property type="term" value="P:'de novo' GDP-L-fucose biosynthetic process"/>
    <property type="evidence" value="ECO:0007669"/>
    <property type="project" value="TreeGrafter"/>
</dbReference>
<dbReference type="GO" id="GO:0008446">
    <property type="term" value="F:GDP-mannose 4,6-dehydratase activity"/>
    <property type="evidence" value="ECO:0007669"/>
    <property type="project" value="UniProtKB-EC"/>
</dbReference>
<gene>
    <name evidence="6" type="ordered locus">NATL1_21061</name>
</gene>
<dbReference type="EC" id="4.2.1.47" evidence="3"/>
<sequence length="309" mass="35372">MVFGCTGQDGSLISNSLLRKGYEVLGITRSSKPNYQYLQQLGINQSFEIKKIGVEDDLLSFQKLIEFYDPIEIYNLSAQSSVGLSFKEPYNSIKSIYHQTLILLEATRTIEFNGTIFLAGSSEMFGETKVAADINHPRKPLSPYAHAKEASFSLVKQYRRIYNINCVTGVLFNHESTLRTDRFVIPKIIKGAIQCKKNKTYKLSLGNIDIYRDWGWAEDYVEAMQRITRADKKQDHVICTGNLTSLKDFIKKVFDKMDLNWQDHVTINKGNKRPHDILKSFGSPQALKLELDWENKKSIEDIIELLLEG</sequence>
<protein>
    <recommendedName>
        <fullName evidence="3">GDP-mannose 4,6-dehydratase</fullName>
        <ecNumber evidence="3">4.2.1.47</ecNumber>
    </recommendedName>
</protein>
<evidence type="ECO:0000313" key="6">
    <source>
        <dbReference type="EMBL" id="ABM76662.1"/>
    </source>
</evidence>
<dbReference type="Gene3D" id="3.40.50.720">
    <property type="entry name" value="NAD(P)-binding Rossmann-like Domain"/>
    <property type="match status" value="1"/>
</dbReference>
<dbReference type="Pfam" id="PF16363">
    <property type="entry name" value="GDP_Man_Dehyd"/>
    <property type="match status" value="1"/>
</dbReference>
<evidence type="ECO:0000256" key="2">
    <source>
        <dbReference type="ARBA" id="ARBA00009263"/>
    </source>
</evidence>
<dbReference type="KEGG" id="pme:NATL1_21061"/>
<evidence type="ECO:0000313" key="7">
    <source>
        <dbReference type="Proteomes" id="UP000002592"/>
    </source>
</evidence>
<name>A2C5A2_PROM1</name>
<evidence type="ECO:0000259" key="5">
    <source>
        <dbReference type="Pfam" id="PF16363"/>
    </source>
</evidence>
<dbReference type="eggNOG" id="COG1089">
    <property type="taxonomic scope" value="Bacteria"/>
</dbReference>
<dbReference type="SUPFAM" id="SSF51735">
    <property type="entry name" value="NAD(P)-binding Rossmann-fold domains"/>
    <property type="match status" value="1"/>
</dbReference>
<keyword evidence="4 6" id="KW-0456">Lyase</keyword>
<dbReference type="Gene3D" id="3.90.25.10">
    <property type="entry name" value="UDP-galactose 4-epimerase, domain 1"/>
    <property type="match status" value="1"/>
</dbReference>
<dbReference type="PANTHER" id="PTHR43715:SF1">
    <property type="entry name" value="GDP-MANNOSE 4,6 DEHYDRATASE"/>
    <property type="match status" value="1"/>
</dbReference>
<dbReference type="InterPro" id="IPR006368">
    <property type="entry name" value="GDP_Man_deHydtase"/>
</dbReference>
<feature type="domain" description="NAD(P)-binding" evidence="5">
    <location>
        <begin position="1"/>
        <end position="304"/>
    </location>
</feature>
<proteinExistence type="inferred from homology"/>
<dbReference type="AlphaFoldDB" id="A2C5A2"/>
<dbReference type="InterPro" id="IPR016040">
    <property type="entry name" value="NAD(P)-bd_dom"/>
</dbReference>
<evidence type="ECO:0000256" key="1">
    <source>
        <dbReference type="ARBA" id="ARBA00001937"/>
    </source>
</evidence>
<accession>A2C5A2</accession>